<evidence type="ECO:0000256" key="1">
    <source>
        <dbReference type="SAM" id="Coils"/>
    </source>
</evidence>
<dbReference type="RefSeq" id="WP_257529260.1">
    <property type="nucleotide sequence ID" value="NZ_JANKAS010000002.1"/>
</dbReference>
<proteinExistence type="predicted"/>
<dbReference type="EMBL" id="JANKAS010000002">
    <property type="protein sequence ID" value="MCR1897812.1"/>
    <property type="molecule type" value="Genomic_DNA"/>
</dbReference>
<organism evidence="2 3">
    <name type="scientific">Irregularibacter muris</name>
    <dbReference type="NCBI Taxonomy" id="1796619"/>
    <lineage>
        <taxon>Bacteria</taxon>
        <taxon>Bacillati</taxon>
        <taxon>Bacillota</taxon>
        <taxon>Clostridia</taxon>
        <taxon>Eubacteriales</taxon>
        <taxon>Eubacteriaceae</taxon>
        <taxon>Irregularibacter</taxon>
    </lineage>
</organism>
<protein>
    <submittedName>
        <fullName evidence="2">Phage scaffolding protein</fullName>
    </submittedName>
</protein>
<reference evidence="2" key="1">
    <citation type="submission" date="2022-07" db="EMBL/GenBank/DDBJ databases">
        <title>Enhanced cultured diversity of the mouse gut microbiota enables custom-made synthetic communities.</title>
        <authorList>
            <person name="Afrizal A."/>
        </authorList>
    </citation>
    <scope>NUCLEOTIDE SEQUENCE</scope>
    <source>
        <strain evidence="2">DSM 28593</strain>
    </source>
</reference>
<gene>
    <name evidence="2" type="ORF">NSA47_02265</name>
</gene>
<keyword evidence="1" id="KW-0175">Coiled coil</keyword>
<dbReference type="AlphaFoldDB" id="A0AAE3KZ75"/>
<dbReference type="InterPro" id="IPR009636">
    <property type="entry name" value="SCAF"/>
</dbReference>
<evidence type="ECO:0000313" key="2">
    <source>
        <dbReference type="EMBL" id="MCR1897812.1"/>
    </source>
</evidence>
<sequence>MKREFLKELRLEEETINKIMAENGKDIEKYKTLSETKEKEVKTLQGQLDTANKEIESYKEMDIESIKQSARDFQKKLEDTQVQAKADIEKLQFDHALEKALAGAKARNVKAVKALLDLEGLKLNNGELVGINEQLEKIKQENNYLFEIEELVDKTPGITTKINKNNSEWWC</sequence>
<dbReference type="Proteomes" id="UP001205748">
    <property type="component" value="Unassembled WGS sequence"/>
</dbReference>
<comment type="caution">
    <text evidence="2">The sequence shown here is derived from an EMBL/GenBank/DDBJ whole genome shotgun (WGS) entry which is preliminary data.</text>
</comment>
<dbReference type="Pfam" id="PF06810">
    <property type="entry name" value="Phage_scaffold"/>
    <property type="match status" value="1"/>
</dbReference>
<keyword evidence="3" id="KW-1185">Reference proteome</keyword>
<accession>A0AAE3KZ75</accession>
<feature type="coiled-coil region" evidence="1">
    <location>
        <begin position="2"/>
        <end position="83"/>
    </location>
</feature>
<name>A0AAE3KZ75_9FIRM</name>
<evidence type="ECO:0000313" key="3">
    <source>
        <dbReference type="Proteomes" id="UP001205748"/>
    </source>
</evidence>